<keyword evidence="4" id="KW-1185">Reference proteome</keyword>
<dbReference type="InterPro" id="IPR029063">
    <property type="entry name" value="SAM-dependent_MTases_sf"/>
</dbReference>
<accession>A0ABQ8FR17</accession>
<comment type="caution">
    <text evidence="3">The sequence shown here is derived from an EMBL/GenBank/DDBJ whole genome shotgun (WGS) entry which is preliminary data.</text>
</comment>
<evidence type="ECO:0000259" key="2">
    <source>
        <dbReference type="Pfam" id="PF13649"/>
    </source>
</evidence>
<reference evidence="3 4" key="1">
    <citation type="journal article" date="2021" name="Nat. Commun.">
        <title>Genetic determinants of endophytism in the Arabidopsis root mycobiome.</title>
        <authorList>
            <person name="Mesny F."/>
            <person name="Miyauchi S."/>
            <person name="Thiergart T."/>
            <person name="Pickel B."/>
            <person name="Atanasova L."/>
            <person name="Karlsson M."/>
            <person name="Huettel B."/>
            <person name="Barry K.W."/>
            <person name="Haridas S."/>
            <person name="Chen C."/>
            <person name="Bauer D."/>
            <person name="Andreopoulos W."/>
            <person name="Pangilinan J."/>
            <person name="LaButti K."/>
            <person name="Riley R."/>
            <person name="Lipzen A."/>
            <person name="Clum A."/>
            <person name="Drula E."/>
            <person name="Henrissat B."/>
            <person name="Kohler A."/>
            <person name="Grigoriev I.V."/>
            <person name="Martin F.M."/>
            <person name="Hacquard S."/>
        </authorList>
    </citation>
    <scope>NUCLEOTIDE SEQUENCE [LARGE SCALE GENOMIC DNA]</scope>
    <source>
        <strain evidence="3 4">MPI-SDFR-AT-0080</strain>
    </source>
</reference>
<evidence type="ECO:0000313" key="4">
    <source>
        <dbReference type="Proteomes" id="UP000774617"/>
    </source>
</evidence>
<evidence type="ECO:0000256" key="1">
    <source>
        <dbReference type="SAM" id="MobiDB-lite"/>
    </source>
</evidence>
<proteinExistence type="predicted"/>
<feature type="domain" description="Methyltransferase" evidence="2">
    <location>
        <begin position="118"/>
        <end position="217"/>
    </location>
</feature>
<dbReference type="PANTHER" id="PTHR43591">
    <property type="entry name" value="METHYLTRANSFERASE"/>
    <property type="match status" value="1"/>
</dbReference>
<dbReference type="Gene3D" id="3.40.50.150">
    <property type="entry name" value="Vaccinia Virus protein VP39"/>
    <property type="match status" value="1"/>
</dbReference>
<dbReference type="Proteomes" id="UP000774617">
    <property type="component" value="Unassembled WGS sequence"/>
</dbReference>
<name>A0ABQ8FR17_9PEZI</name>
<dbReference type="EMBL" id="JAGTJR010000081">
    <property type="protein sequence ID" value="KAH7014063.1"/>
    <property type="molecule type" value="Genomic_DNA"/>
</dbReference>
<gene>
    <name evidence="3" type="ORF">B0J12DRAFT_722507</name>
</gene>
<organism evidence="3 4">
    <name type="scientific">Macrophomina phaseolina</name>
    <dbReference type="NCBI Taxonomy" id="35725"/>
    <lineage>
        <taxon>Eukaryota</taxon>
        <taxon>Fungi</taxon>
        <taxon>Dikarya</taxon>
        <taxon>Ascomycota</taxon>
        <taxon>Pezizomycotina</taxon>
        <taxon>Dothideomycetes</taxon>
        <taxon>Dothideomycetes incertae sedis</taxon>
        <taxon>Botryosphaeriales</taxon>
        <taxon>Botryosphaeriaceae</taxon>
        <taxon>Macrophomina</taxon>
    </lineage>
</organism>
<feature type="region of interest" description="Disordered" evidence="1">
    <location>
        <begin position="40"/>
        <end position="60"/>
    </location>
</feature>
<dbReference type="SUPFAM" id="SSF53335">
    <property type="entry name" value="S-adenosyl-L-methionine-dependent methyltransferases"/>
    <property type="match status" value="1"/>
</dbReference>
<sequence length="423" mass="47541">MEWYLVKITLYMHPGVGLLSRNSVVASSNLNTSLAAMEVRRSSTSSSQSTHSSGDNHQPLLSPFAIRHGRRYLKNVPYPLPCDLPELQRQNLSTLLAVTALGKPICSPRVKDNSPKKVLEIACGSAYWSSLAHDYLASLGHTDVEFTGVDIVPMAADLNKQGIKWRFVQHDLRMMPLPFEDEEFDMVMCKDLGLVIPIGVPSQKALEEFIRVCTKGGIVEAWDVDSVIRSLMPHPPPPPRQNREDEEHAAHTATFLISPSTPFANCQNKFLQDASSWINEAVERRTLYTMPCSGILQLLLQETDTLADADCRRVAVPLGEMWWEREIDSEKRPMNRRDSQIGGNRRAGEDSILTEEQAALRYAALTFVIQLIESLEPLLKEVSGKNQEEWQSWWGWMMVDLLQLKGASSGECLELGAWWATKI</sequence>
<feature type="compositionally biased region" description="Low complexity" evidence="1">
    <location>
        <begin position="42"/>
        <end position="53"/>
    </location>
</feature>
<dbReference type="Pfam" id="PF13649">
    <property type="entry name" value="Methyltransf_25"/>
    <property type="match status" value="1"/>
</dbReference>
<dbReference type="CDD" id="cd02440">
    <property type="entry name" value="AdoMet_MTases"/>
    <property type="match status" value="1"/>
</dbReference>
<protein>
    <recommendedName>
        <fullName evidence="2">Methyltransferase domain-containing protein</fullName>
    </recommendedName>
</protein>
<evidence type="ECO:0000313" key="3">
    <source>
        <dbReference type="EMBL" id="KAH7014063.1"/>
    </source>
</evidence>
<dbReference type="InterPro" id="IPR041698">
    <property type="entry name" value="Methyltransf_25"/>
</dbReference>